<keyword evidence="1" id="KW-0547">Nucleotide-binding</keyword>
<sequence length="94" mass="10541">MVISKQELEKIASLARIDLTDTEKEKLAGELSTILEYFEKLKAVDTSSVDLDLAENENENTVRKDVAYDSGIAEKILVNAPAREERFIKVKSVL</sequence>
<dbReference type="EC" id="6.3.5.-" evidence="1"/>
<comment type="similarity">
    <text evidence="1">Belongs to the GatC family.</text>
</comment>
<dbReference type="Gene3D" id="1.10.20.60">
    <property type="entry name" value="Glu-tRNAGln amidotransferase C subunit, N-terminal domain"/>
    <property type="match status" value="1"/>
</dbReference>
<dbReference type="Pfam" id="PF02686">
    <property type="entry name" value="GatC"/>
    <property type="match status" value="1"/>
</dbReference>
<dbReference type="AlphaFoldDB" id="A0A2H0VDM9"/>
<comment type="caution">
    <text evidence="2">The sequence shown here is derived from an EMBL/GenBank/DDBJ whole genome shotgun (WGS) entry which is preliminary data.</text>
</comment>
<evidence type="ECO:0000313" key="3">
    <source>
        <dbReference type="Proteomes" id="UP000230557"/>
    </source>
</evidence>
<dbReference type="PANTHER" id="PTHR15004:SF0">
    <property type="entry name" value="GLUTAMYL-TRNA(GLN) AMIDOTRANSFERASE SUBUNIT C, MITOCHONDRIAL"/>
    <property type="match status" value="1"/>
</dbReference>
<accession>A0A2H0VDM9</accession>
<comment type="subunit">
    <text evidence="1">Heterotrimer of A, B and C subunits.</text>
</comment>
<protein>
    <recommendedName>
        <fullName evidence="1">Aspartyl/glutamyl-tRNA(Asn/Gln) amidotransferase subunit C</fullName>
        <shortName evidence="1">Asp/Glu-ADT subunit C</shortName>
        <ecNumber evidence="1">6.3.5.-</ecNumber>
    </recommendedName>
</protein>
<comment type="catalytic activity">
    <reaction evidence="1">
        <text>L-glutamyl-tRNA(Gln) + L-glutamine + ATP + H2O = L-glutaminyl-tRNA(Gln) + L-glutamate + ADP + phosphate + H(+)</text>
        <dbReference type="Rhea" id="RHEA:17521"/>
        <dbReference type="Rhea" id="RHEA-COMP:9681"/>
        <dbReference type="Rhea" id="RHEA-COMP:9684"/>
        <dbReference type="ChEBI" id="CHEBI:15377"/>
        <dbReference type="ChEBI" id="CHEBI:15378"/>
        <dbReference type="ChEBI" id="CHEBI:29985"/>
        <dbReference type="ChEBI" id="CHEBI:30616"/>
        <dbReference type="ChEBI" id="CHEBI:43474"/>
        <dbReference type="ChEBI" id="CHEBI:58359"/>
        <dbReference type="ChEBI" id="CHEBI:78520"/>
        <dbReference type="ChEBI" id="CHEBI:78521"/>
        <dbReference type="ChEBI" id="CHEBI:456216"/>
    </reaction>
</comment>
<dbReference type="EMBL" id="PFAJ01000036">
    <property type="protein sequence ID" value="PIR97207.1"/>
    <property type="molecule type" value="Genomic_DNA"/>
</dbReference>
<evidence type="ECO:0000256" key="1">
    <source>
        <dbReference type="HAMAP-Rule" id="MF_00122"/>
    </source>
</evidence>
<dbReference type="Proteomes" id="UP000230557">
    <property type="component" value="Unassembled WGS sequence"/>
</dbReference>
<name>A0A2H0VDM9_9BACT</name>
<dbReference type="HAMAP" id="MF_00122">
    <property type="entry name" value="GatC"/>
    <property type="match status" value="1"/>
</dbReference>
<dbReference type="PANTHER" id="PTHR15004">
    <property type="entry name" value="GLUTAMYL-TRNA(GLN) AMIDOTRANSFERASE SUBUNIT C, MITOCHONDRIAL"/>
    <property type="match status" value="1"/>
</dbReference>
<dbReference type="GO" id="GO:0006450">
    <property type="term" value="P:regulation of translational fidelity"/>
    <property type="evidence" value="ECO:0007669"/>
    <property type="project" value="InterPro"/>
</dbReference>
<dbReference type="InterPro" id="IPR036113">
    <property type="entry name" value="Asp/Glu-ADT_sf_sub_c"/>
</dbReference>
<dbReference type="SUPFAM" id="SSF141000">
    <property type="entry name" value="Glu-tRNAGln amidotransferase C subunit"/>
    <property type="match status" value="1"/>
</dbReference>
<dbReference type="GO" id="GO:0050566">
    <property type="term" value="F:asparaginyl-tRNA synthase (glutamine-hydrolyzing) activity"/>
    <property type="evidence" value="ECO:0007669"/>
    <property type="project" value="RHEA"/>
</dbReference>
<keyword evidence="2" id="KW-0808">Transferase</keyword>
<keyword evidence="1" id="KW-0648">Protein biosynthesis</keyword>
<dbReference type="GO" id="GO:0050567">
    <property type="term" value="F:glutaminyl-tRNA synthase (glutamine-hydrolyzing) activity"/>
    <property type="evidence" value="ECO:0007669"/>
    <property type="project" value="UniProtKB-UniRule"/>
</dbReference>
<keyword evidence="1" id="KW-0067">ATP-binding</keyword>
<proteinExistence type="inferred from homology"/>
<comment type="function">
    <text evidence="1">Allows the formation of correctly charged Asn-tRNA(Asn) or Gln-tRNA(Gln) through the transamidation of misacylated Asp-tRNA(Asn) or Glu-tRNA(Gln) in organisms which lack either or both of asparaginyl-tRNA or glutaminyl-tRNA synthetases. The reaction takes place in the presence of glutamine and ATP through an activated phospho-Asp-tRNA(Asn) or phospho-Glu-tRNA(Gln).</text>
</comment>
<keyword evidence="1" id="KW-0436">Ligase</keyword>
<dbReference type="GO" id="GO:0070681">
    <property type="term" value="P:glutaminyl-tRNAGln biosynthesis via transamidation"/>
    <property type="evidence" value="ECO:0007669"/>
    <property type="project" value="TreeGrafter"/>
</dbReference>
<dbReference type="GO" id="GO:0006412">
    <property type="term" value="P:translation"/>
    <property type="evidence" value="ECO:0007669"/>
    <property type="project" value="UniProtKB-UniRule"/>
</dbReference>
<reference evidence="3" key="1">
    <citation type="submission" date="2017-09" db="EMBL/GenBank/DDBJ databases">
        <title>Depth-based differentiation of microbial function through sediment-hosted aquifers and enrichment of novel symbionts in the deep terrestrial subsurface.</title>
        <authorList>
            <person name="Probst A.J."/>
            <person name="Ladd B."/>
            <person name="Jarett J.K."/>
            <person name="Geller-Mcgrath D.E."/>
            <person name="Sieber C.M.K."/>
            <person name="Emerson J.B."/>
            <person name="Anantharaman K."/>
            <person name="Thomas B.C."/>
            <person name="Malmstrom R."/>
            <person name="Stieglmeier M."/>
            <person name="Klingl A."/>
            <person name="Woyke T."/>
            <person name="Ryan C.M."/>
            <person name="Banfield J.F."/>
        </authorList>
    </citation>
    <scope>NUCLEOTIDE SEQUENCE [LARGE SCALE GENOMIC DNA]</scope>
</reference>
<comment type="catalytic activity">
    <reaction evidence="1">
        <text>L-aspartyl-tRNA(Asn) + L-glutamine + ATP + H2O = L-asparaginyl-tRNA(Asn) + L-glutamate + ADP + phosphate + 2 H(+)</text>
        <dbReference type="Rhea" id="RHEA:14513"/>
        <dbReference type="Rhea" id="RHEA-COMP:9674"/>
        <dbReference type="Rhea" id="RHEA-COMP:9677"/>
        <dbReference type="ChEBI" id="CHEBI:15377"/>
        <dbReference type="ChEBI" id="CHEBI:15378"/>
        <dbReference type="ChEBI" id="CHEBI:29985"/>
        <dbReference type="ChEBI" id="CHEBI:30616"/>
        <dbReference type="ChEBI" id="CHEBI:43474"/>
        <dbReference type="ChEBI" id="CHEBI:58359"/>
        <dbReference type="ChEBI" id="CHEBI:78515"/>
        <dbReference type="ChEBI" id="CHEBI:78516"/>
        <dbReference type="ChEBI" id="CHEBI:456216"/>
    </reaction>
</comment>
<dbReference type="GO" id="GO:0005524">
    <property type="term" value="F:ATP binding"/>
    <property type="evidence" value="ECO:0007669"/>
    <property type="project" value="UniProtKB-KW"/>
</dbReference>
<dbReference type="GO" id="GO:0016740">
    <property type="term" value="F:transferase activity"/>
    <property type="evidence" value="ECO:0007669"/>
    <property type="project" value="UniProtKB-KW"/>
</dbReference>
<gene>
    <name evidence="1" type="primary">gatC</name>
    <name evidence="2" type="ORF">COT91_02630</name>
</gene>
<dbReference type="NCBIfam" id="TIGR00135">
    <property type="entry name" value="gatC"/>
    <property type="match status" value="1"/>
</dbReference>
<organism evidence="2 3">
    <name type="scientific">Candidatus Doudnabacteria bacterium CG10_big_fil_rev_8_21_14_0_10_41_10</name>
    <dbReference type="NCBI Taxonomy" id="1974551"/>
    <lineage>
        <taxon>Bacteria</taxon>
        <taxon>Candidatus Doudnaibacteriota</taxon>
    </lineage>
</organism>
<dbReference type="InterPro" id="IPR003837">
    <property type="entry name" value="GatC"/>
</dbReference>
<evidence type="ECO:0000313" key="2">
    <source>
        <dbReference type="EMBL" id="PIR97207.1"/>
    </source>
</evidence>